<dbReference type="EnsemblMetazoa" id="CLYHEMT021635.1">
    <property type="protein sequence ID" value="CLYHEMP021635.1"/>
    <property type="gene ID" value="CLYHEMG021635"/>
</dbReference>
<keyword evidence="2" id="KW-1185">Reference proteome</keyword>
<sequence length="120" mass="13923">MDKRDESRSLRTAPQFIDCTKSTRKTSSQFNFIPARANQFKQEENFRHTYDFESNSCAQDILDDFKLWLQTCNGKSSTAAQAIHNSITFGKPSIPACRRLVRKSLYTTLTNWRMIFSIQS</sequence>
<accession>A0A7M5XEF5</accession>
<dbReference type="Proteomes" id="UP000594262">
    <property type="component" value="Unplaced"/>
</dbReference>
<reference evidence="1" key="1">
    <citation type="submission" date="2021-01" db="UniProtKB">
        <authorList>
            <consortium name="EnsemblMetazoa"/>
        </authorList>
    </citation>
    <scope>IDENTIFICATION</scope>
</reference>
<name>A0A7M5XEF5_9CNID</name>
<dbReference type="AlphaFoldDB" id="A0A7M5XEF5"/>
<evidence type="ECO:0000313" key="1">
    <source>
        <dbReference type="EnsemblMetazoa" id="CLYHEMP021635.1"/>
    </source>
</evidence>
<organism evidence="1 2">
    <name type="scientific">Clytia hemisphaerica</name>
    <dbReference type="NCBI Taxonomy" id="252671"/>
    <lineage>
        <taxon>Eukaryota</taxon>
        <taxon>Metazoa</taxon>
        <taxon>Cnidaria</taxon>
        <taxon>Hydrozoa</taxon>
        <taxon>Hydroidolina</taxon>
        <taxon>Leptothecata</taxon>
        <taxon>Obeliida</taxon>
        <taxon>Clytiidae</taxon>
        <taxon>Clytia</taxon>
    </lineage>
</organism>
<evidence type="ECO:0000313" key="2">
    <source>
        <dbReference type="Proteomes" id="UP000594262"/>
    </source>
</evidence>
<protein>
    <submittedName>
        <fullName evidence="1">Uncharacterized protein</fullName>
    </submittedName>
</protein>
<proteinExistence type="predicted"/>